<gene>
    <name evidence="2" type="ORF">H8702_12545</name>
</gene>
<organism evidence="2 3">
    <name type="scientific">Massiliimalia timonensis</name>
    <dbReference type="NCBI Taxonomy" id="1987501"/>
    <lineage>
        <taxon>Bacteria</taxon>
        <taxon>Bacillati</taxon>
        <taxon>Bacillota</taxon>
        <taxon>Clostridia</taxon>
        <taxon>Eubacteriales</taxon>
        <taxon>Oscillospiraceae</taxon>
        <taxon>Massiliimalia</taxon>
    </lineage>
</organism>
<proteinExistence type="predicted"/>
<dbReference type="Pfam" id="PF00583">
    <property type="entry name" value="Acetyltransf_1"/>
    <property type="match status" value="1"/>
</dbReference>
<sequence>MREQRSSCCGTICTECEYYPNECAGCQAVQGKVFWLGFTGEDVCGIYDCCIHQKKLLHCGLCKALPCKRYELSEPTKSEAENQANLERQLFRLHNTPPLVWEEGEIRLEQAAELHRAAAEEMKQEFFQHGEATINGSALFDQLDFDEWLKRANRNHHPETVQTDWAVATTFFAVRKTDGKMLGMLDLRHSLDTPFLKEYGGHIGYAVRPTQRRKGYAVQMLQTALAGCARIGISPVVLGCYADNIASVRTIETCGGVLVEEKPYLDGKLMHCYSIRV</sequence>
<dbReference type="CDD" id="cd04301">
    <property type="entry name" value="NAT_SF"/>
    <property type="match status" value="1"/>
</dbReference>
<name>A0A8J6TR50_9FIRM</name>
<dbReference type="AlphaFoldDB" id="A0A8J6TR50"/>
<feature type="domain" description="N-acetyltransferase" evidence="1">
    <location>
        <begin position="106"/>
        <end position="275"/>
    </location>
</feature>
<dbReference type="PANTHER" id="PTHR39173">
    <property type="entry name" value="ACETYLTRANSFERASE"/>
    <property type="match status" value="1"/>
</dbReference>
<dbReference type="Gene3D" id="3.40.630.30">
    <property type="match status" value="1"/>
</dbReference>
<dbReference type="EMBL" id="JACRTL010000009">
    <property type="protein sequence ID" value="MBC8611919.1"/>
    <property type="molecule type" value="Genomic_DNA"/>
</dbReference>
<dbReference type="GO" id="GO:0016747">
    <property type="term" value="F:acyltransferase activity, transferring groups other than amino-acyl groups"/>
    <property type="evidence" value="ECO:0007669"/>
    <property type="project" value="InterPro"/>
</dbReference>
<dbReference type="InterPro" id="IPR000182">
    <property type="entry name" value="GNAT_dom"/>
</dbReference>
<accession>A0A8J6TR50</accession>
<dbReference type="SUPFAM" id="SSF55729">
    <property type="entry name" value="Acyl-CoA N-acyltransferases (Nat)"/>
    <property type="match status" value="1"/>
</dbReference>
<comment type="caution">
    <text evidence="2">The sequence shown here is derived from an EMBL/GenBank/DDBJ whole genome shotgun (WGS) entry which is preliminary data.</text>
</comment>
<evidence type="ECO:0000313" key="2">
    <source>
        <dbReference type="EMBL" id="MBC8611919.1"/>
    </source>
</evidence>
<dbReference type="InterPro" id="IPR016181">
    <property type="entry name" value="Acyl_CoA_acyltransferase"/>
</dbReference>
<dbReference type="Proteomes" id="UP000632659">
    <property type="component" value="Unassembled WGS sequence"/>
</dbReference>
<protein>
    <submittedName>
        <fullName evidence="2">GNAT family N-acetyltransferase</fullName>
    </submittedName>
</protein>
<evidence type="ECO:0000259" key="1">
    <source>
        <dbReference type="PROSITE" id="PS51186"/>
    </source>
</evidence>
<keyword evidence="3" id="KW-1185">Reference proteome</keyword>
<dbReference type="PROSITE" id="PS51186">
    <property type="entry name" value="GNAT"/>
    <property type="match status" value="1"/>
</dbReference>
<reference evidence="2" key="1">
    <citation type="submission" date="2020-08" db="EMBL/GenBank/DDBJ databases">
        <title>Genome public.</title>
        <authorList>
            <person name="Liu C."/>
            <person name="Sun Q."/>
        </authorList>
    </citation>
    <scope>NUCLEOTIDE SEQUENCE</scope>
    <source>
        <strain evidence="2">NSJ-15</strain>
    </source>
</reference>
<dbReference type="RefSeq" id="WP_187536818.1">
    <property type="nucleotide sequence ID" value="NZ_JACRTL010000009.1"/>
</dbReference>
<evidence type="ECO:0000313" key="3">
    <source>
        <dbReference type="Proteomes" id="UP000632659"/>
    </source>
</evidence>
<dbReference type="PANTHER" id="PTHR39173:SF1">
    <property type="entry name" value="ACETYLTRANSFERASE"/>
    <property type="match status" value="1"/>
</dbReference>